<dbReference type="AlphaFoldDB" id="A0A5M4FF12"/>
<comment type="caution">
    <text evidence="5">The sequence shown here is derived from an EMBL/GenBank/DDBJ whole genome shotgun (WGS) entry which is preliminary data.</text>
</comment>
<dbReference type="InterPro" id="IPR016032">
    <property type="entry name" value="Sig_transdc_resp-reg_C-effctor"/>
</dbReference>
<dbReference type="PANTHER" id="PTHR47691:SF3">
    <property type="entry name" value="HTH-TYPE TRANSCRIPTIONAL REGULATOR RV0890C-RELATED"/>
    <property type="match status" value="1"/>
</dbReference>
<name>A0A5M4FF12_9ACTN</name>
<keyword evidence="2 3" id="KW-0238">DNA-binding</keyword>
<dbReference type="Pfam" id="PF03704">
    <property type="entry name" value="BTAD"/>
    <property type="match status" value="1"/>
</dbReference>
<organism evidence="5 6">
    <name type="scientific">Aeromicrobium ginsengisoli</name>
    <dbReference type="NCBI Taxonomy" id="363867"/>
    <lineage>
        <taxon>Bacteria</taxon>
        <taxon>Bacillati</taxon>
        <taxon>Actinomycetota</taxon>
        <taxon>Actinomycetes</taxon>
        <taxon>Propionibacteriales</taxon>
        <taxon>Nocardioidaceae</taxon>
        <taxon>Aeromicrobium</taxon>
    </lineage>
</organism>
<dbReference type="GO" id="GO:0003677">
    <property type="term" value="F:DNA binding"/>
    <property type="evidence" value="ECO:0007669"/>
    <property type="project" value="UniProtKB-UniRule"/>
</dbReference>
<dbReference type="InterPro" id="IPR011990">
    <property type="entry name" value="TPR-like_helical_dom_sf"/>
</dbReference>
<dbReference type="InterPro" id="IPR005158">
    <property type="entry name" value="BTAD"/>
</dbReference>
<dbReference type="EMBL" id="SDPQ02000002">
    <property type="protein sequence ID" value="KAA1397433.1"/>
    <property type="molecule type" value="Genomic_DNA"/>
</dbReference>
<dbReference type="Proteomes" id="UP000380867">
    <property type="component" value="Unassembled WGS sequence"/>
</dbReference>
<dbReference type="Gene3D" id="1.25.40.10">
    <property type="entry name" value="Tetratricopeptide repeat domain"/>
    <property type="match status" value="2"/>
</dbReference>
<dbReference type="CDD" id="cd15831">
    <property type="entry name" value="BTAD"/>
    <property type="match status" value="1"/>
</dbReference>
<accession>A0A5M4FF12</accession>
<dbReference type="InterPro" id="IPR001867">
    <property type="entry name" value="OmpR/PhoB-type_DNA-bd"/>
</dbReference>
<dbReference type="SUPFAM" id="SSF52540">
    <property type="entry name" value="P-loop containing nucleoside triphosphate hydrolases"/>
    <property type="match status" value="1"/>
</dbReference>
<dbReference type="OrthoDB" id="3755432at2"/>
<protein>
    <submittedName>
        <fullName evidence="5">AfsR/SARP family transcriptional regulator</fullName>
    </submittedName>
</protein>
<sequence>MADVQVDVLGPLRVRADDQDLDLGGPRNRALVARLALDAGRPVAATTLIDDLWGLDVPTDATNALQSIVSRTRRRLPDGALESTPAGYVLQCATVDALEFERLVAAGRAGEALALWRGEAFADVAEFPFAPSAAHRLGELRLTAVESSLRDRVRSAHDLAVVAELADLTTAHPYRDSFWVLYLTALAARGRANEALTAYDRLRGMLAEELGADPSPELQELHLSILRGEHGARRSHPALPSALTTFVGREGAIADLQAALVDHRLVTILGPGGAGKTRLAVESARAALDRFEDVWLTELAPVTGSDGILQAMLSAMGLLEVSVLDRPSTAPRPDERTRLIDAVHDVEGLLLLDNCEHLVGAVAEIAEDVLAHAPKLRILATSREPLRIIGEFAYQLSPLTMPHPGSTIDEAMEHSAIQLFVLRAQAVDQSFVLTAETMPAVLEICERLDGQPLAIELAAARLRTLTAPQVAARLSDRFRLLTGGSRTALPRHRTLRAVVEWSWDLLDEAERDLAERLAVFPGGVAAESAAAVSVAGDRTEELLDSLADKSLLVPVRGETPRFRMLETLREYGVERLVERGTAEAVREAHLHYFLDVAERQSGRLRGGDQVAAVRAMDLERANVMAALRFAVDRHDRPAAARLVTALSWYWSIRSQHIEACSWADVVLALPGEADPASEICIEALSLTGVLVLASHEGNDRDPEWQGSVDRILAIWDAHHPEHQVVDVVLATMAFFDVVGDRELPRAGDQWTRSMINLMQIVMLDNEGRVGEIVELLEPTINDFRELGDRWGLAMALSQQGMVQSLDGRYAEALASWEEAIPLLHELGAGEDADFSTMQVTGLRIALAEGDTGELRDGLLASLANARRDGDRRHELTTRISLAHLEHCAGDDEAASDHLDYVLQNLDAVSTFGGGQMEAVIRAGLVVTCSAYDLDAARAELATASRIGRRTRDMPVIAQVASSAAILAHLDGDDERAAKVLGASEAIRGRADLMHVDLHDLRASLRASLGDVRYEQLHAEGRSLVRDDAIDFALPT</sequence>
<dbReference type="GO" id="GO:0006355">
    <property type="term" value="P:regulation of DNA-templated transcription"/>
    <property type="evidence" value="ECO:0007669"/>
    <property type="project" value="InterPro"/>
</dbReference>
<evidence type="ECO:0000256" key="1">
    <source>
        <dbReference type="ARBA" id="ARBA00005820"/>
    </source>
</evidence>
<dbReference type="PANTHER" id="PTHR47691">
    <property type="entry name" value="REGULATOR-RELATED"/>
    <property type="match status" value="1"/>
</dbReference>
<evidence type="ECO:0000256" key="2">
    <source>
        <dbReference type="ARBA" id="ARBA00023125"/>
    </source>
</evidence>
<dbReference type="Gene3D" id="1.10.10.10">
    <property type="entry name" value="Winged helix-like DNA-binding domain superfamily/Winged helix DNA-binding domain"/>
    <property type="match status" value="1"/>
</dbReference>
<evidence type="ECO:0000259" key="4">
    <source>
        <dbReference type="PROSITE" id="PS51755"/>
    </source>
</evidence>
<dbReference type="SUPFAM" id="SSF48452">
    <property type="entry name" value="TPR-like"/>
    <property type="match status" value="1"/>
</dbReference>
<evidence type="ECO:0000313" key="5">
    <source>
        <dbReference type="EMBL" id="KAA1397433.1"/>
    </source>
</evidence>
<feature type="DNA-binding region" description="OmpR/PhoB-type" evidence="3">
    <location>
        <begin position="1"/>
        <end position="92"/>
    </location>
</feature>
<evidence type="ECO:0000256" key="3">
    <source>
        <dbReference type="PROSITE-ProRule" id="PRU01091"/>
    </source>
</evidence>
<keyword evidence="6" id="KW-1185">Reference proteome</keyword>
<dbReference type="GO" id="GO:0000160">
    <property type="term" value="P:phosphorelay signal transduction system"/>
    <property type="evidence" value="ECO:0007669"/>
    <property type="project" value="InterPro"/>
</dbReference>
<dbReference type="SUPFAM" id="SSF46894">
    <property type="entry name" value="C-terminal effector domain of the bipartite response regulators"/>
    <property type="match status" value="1"/>
</dbReference>
<dbReference type="SMART" id="SM01043">
    <property type="entry name" value="BTAD"/>
    <property type="match status" value="1"/>
</dbReference>
<reference evidence="5" key="1">
    <citation type="submission" date="2019-09" db="EMBL/GenBank/DDBJ databases">
        <authorList>
            <person name="Li J."/>
        </authorList>
    </citation>
    <scope>NUCLEOTIDE SEQUENCE [LARGE SCALE GENOMIC DNA]</scope>
    <source>
        <strain evidence="5">JCM 14732</strain>
    </source>
</reference>
<dbReference type="InterPro" id="IPR036388">
    <property type="entry name" value="WH-like_DNA-bd_sf"/>
</dbReference>
<dbReference type="InterPro" id="IPR058852">
    <property type="entry name" value="HTH_77"/>
</dbReference>
<proteinExistence type="inferred from homology"/>
<comment type="similarity">
    <text evidence="1">Belongs to the AfsR/DnrI/RedD regulatory family.</text>
</comment>
<evidence type="ECO:0000313" key="6">
    <source>
        <dbReference type="Proteomes" id="UP000380867"/>
    </source>
</evidence>
<dbReference type="SMART" id="SM00862">
    <property type="entry name" value="Trans_reg_C"/>
    <property type="match status" value="1"/>
</dbReference>
<gene>
    <name evidence="5" type="ORF">ESP70_008595</name>
</gene>
<dbReference type="InterPro" id="IPR027417">
    <property type="entry name" value="P-loop_NTPase"/>
</dbReference>
<feature type="domain" description="OmpR/PhoB-type" evidence="4">
    <location>
        <begin position="1"/>
        <end position="92"/>
    </location>
</feature>
<dbReference type="PROSITE" id="PS51755">
    <property type="entry name" value="OMPR_PHOB"/>
    <property type="match status" value="1"/>
</dbReference>
<dbReference type="Pfam" id="PF25872">
    <property type="entry name" value="HTH_77"/>
    <property type="match status" value="1"/>
</dbReference>